<dbReference type="Proteomes" id="UP001143480">
    <property type="component" value="Unassembled WGS sequence"/>
</dbReference>
<sequence>MRATPRRRLLRYRRRMDGSAVFVWIILGLAVAVLIIIALYVDSWRRHDDA</sequence>
<keyword evidence="3" id="KW-1185">Reference proteome</keyword>
<dbReference type="EMBL" id="BSFP01000120">
    <property type="protein sequence ID" value="GLL07983.1"/>
    <property type="molecule type" value="Genomic_DNA"/>
</dbReference>
<evidence type="ECO:0000313" key="3">
    <source>
        <dbReference type="Proteomes" id="UP001143480"/>
    </source>
</evidence>
<reference evidence="2" key="2">
    <citation type="submission" date="2023-01" db="EMBL/GenBank/DDBJ databases">
        <authorList>
            <person name="Sun Q."/>
            <person name="Evtushenko L."/>
        </authorList>
    </citation>
    <scope>NUCLEOTIDE SEQUENCE</scope>
    <source>
        <strain evidence="2">VKM Ac-1321</strain>
    </source>
</reference>
<name>A0A9W6KVD1_9ACTN</name>
<evidence type="ECO:0000313" key="2">
    <source>
        <dbReference type="EMBL" id="GLL07983.1"/>
    </source>
</evidence>
<protein>
    <submittedName>
        <fullName evidence="2">Uncharacterized protein</fullName>
    </submittedName>
</protein>
<evidence type="ECO:0000256" key="1">
    <source>
        <dbReference type="SAM" id="Phobius"/>
    </source>
</evidence>
<organism evidence="2 3">
    <name type="scientific">Dactylosporangium matsuzakiense</name>
    <dbReference type="NCBI Taxonomy" id="53360"/>
    <lineage>
        <taxon>Bacteria</taxon>
        <taxon>Bacillati</taxon>
        <taxon>Actinomycetota</taxon>
        <taxon>Actinomycetes</taxon>
        <taxon>Micromonosporales</taxon>
        <taxon>Micromonosporaceae</taxon>
        <taxon>Dactylosporangium</taxon>
    </lineage>
</organism>
<keyword evidence="1" id="KW-1133">Transmembrane helix</keyword>
<proteinExistence type="predicted"/>
<keyword evidence="1" id="KW-0472">Membrane</keyword>
<dbReference type="AlphaFoldDB" id="A0A9W6KVD1"/>
<gene>
    <name evidence="2" type="ORF">GCM10017581_097430</name>
</gene>
<comment type="caution">
    <text evidence="2">The sequence shown here is derived from an EMBL/GenBank/DDBJ whole genome shotgun (WGS) entry which is preliminary data.</text>
</comment>
<keyword evidence="1" id="KW-0812">Transmembrane</keyword>
<reference evidence="2" key="1">
    <citation type="journal article" date="2014" name="Int. J. Syst. Evol. Microbiol.">
        <title>Complete genome sequence of Corynebacterium casei LMG S-19264T (=DSM 44701T), isolated from a smear-ripened cheese.</title>
        <authorList>
            <consortium name="US DOE Joint Genome Institute (JGI-PGF)"/>
            <person name="Walter F."/>
            <person name="Albersmeier A."/>
            <person name="Kalinowski J."/>
            <person name="Ruckert C."/>
        </authorList>
    </citation>
    <scope>NUCLEOTIDE SEQUENCE</scope>
    <source>
        <strain evidence="2">VKM Ac-1321</strain>
    </source>
</reference>
<accession>A0A9W6KVD1</accession>
<feature type="transmembrane region" description="Helical" evidence="1">
    <location>
        <begin position="21"/>
        <end position="41"/>
    </location>
</feature>